<comment type="cofactor">
    <cofactor evidence="1">
        <name>Ca(2+)</name>
        <dbReference type="ChEBI" id="CHEBI:29108"/>
    </cofactor>
</comment>
<evidence type="ECO:0000313" key="8">
    <source>
        <dbReference type="EMBL" id="MDQ8206336.1"/>
    </source>
</evidence>
<dbReference type="PROSITE" id="PS00523">
    <property type="entry name" value="SULFATASE_1"/>
    <property type="match status" value="1"/>
</dbReference>
<keyword evidence="3" id="KW-0479">Metal-binding</keyword>
<organism evidence="8 9">
    <name type="scientific">Thalassobacterium maritimum</name>
    <dbReference type="NCBI Taxonomy" id="3041265"/>
    <lineage>
        <taxon>Bacteria</taxon>
        <taxon>Pseudomonadati</taxon>
        <taxon>Verrucomicrobiota</taxon>
        <taxon>Opitutia</taxon>
        <taxon>Puniceicoccales</taxon>
        <taxon>Coraliomargaritaceae</taxon>
        <taxon>Thalassobacterium</taxon>
    </lineage>
</organism>
<protein>
    <submittedName>
        <fullName evidence="8">Sulfatase</fullName>
    </submittedName>
</protein>
<dbReference type="SUPFAM" id="SSF53649">
    <property type="entry name" value="Alkaline phosphatase-like"/>
    <property type="match status" value="1"/>
</dbReference>
<evidence type="ECO:0000256" key="2">
    <source>
        <dbReference type="ARBA" id="ARBA00008779"/>
    </source>
</evidence>
<evidence type="ECO:0000256" key="1">
    <source>
        <dbReference type="ARBA" id="ARBA00001913"/>
    </source>
</evidence>
<feature type="domain" description="Sulfatase N-terminal" evidence="7">
    <location>
        <begin position="30"/>
        <end position="406"/>
    </location>
</feature>
<name>A0ABU1AQ92_9BACT</name>
<dbReference type="Proteomes" id="UP001225316">
    <property type="component" value="Unassembled WGS sequence"/>
</dbReference>
<keyword evidence="6" id="KW-0106">Calcium</keyword>
<gene>
    <name evidence="8" type="ORF">QEH52_02370</name>
</gene>
<dbReference type="CDD" id="cd16030">
    <property type="entry name" value="iduronate-2-sulfatase"/>
    <property type="match status" value="1"/>
</dbReference>
<dbReference type="PANTHER" id="PTHR45953:SF1">
    <property type="entry name" value="IDURONATE 2-SULFATASE"/>
    <property type="match status" value="1"/>
</dbReference>
<evidence type="ECO:0000256" key="5">
    <source>
        <dbReference type="ARBA" id="ARBA00022801"/>
    </source>
</evidence>
<dbReference type="Gene3D" id="3.40.720.10">
    <property type="entry name" value="Alkaline Phosphatase, subunit A"/>
    <property type="match status" value="1"/>
</dbReference>
<keyword evidence="5" id="KW-0378">Hydrolase</keyword>
<comment type="similarity">
    <text evidence="2">Belongs to the sulfatase family.</text>
</comment>
<evidence type="ECO:0000259" key="7">
    <source>
        <dbReference type="Pfam" id="PF00884"/>
    </source>
</evidence>
<sequence>MMKKYIRVLLPLFLLIFAQGVIAAKGGHRPNILFIAVDDLKPLLSNYGDPIVKSPNFDRLAAMGVTFTNAHSQQAVCGPSRASVLTGLRPDRTRVWDLSTKIRSELPEVVTIPQHFKANGYQAVGIGKIFDSRSVEGPIYDDAVSWSRPFVQAPRNEQSALGFLDAELVAKVNDVRKTPDASEDEWSLRSAVGGVPTYERSHDVDDEAYEDGRIAATSVKLLQELAAAEAPFFLGVGFHKPHLPFNAPKRYWDLYDEATLSLAARTEMPVGAPSYHFQPGWEIRNGNYSGGAPLSSPEPIADDLARTLIHGYYACVSYIDAQLGRLLDGLESTGELENTIIVLWSDHGWHLGDHGIWCKHTNYEQATRSVYMICNLSDANIAQGEQVAAPVELLDTFATLCDLVGVNAPSDIDGLSLRPLLYAPDGRLKDSAVSQFPREYQGRKIMGYAWRSERYRYIEWVDHRFREGVLGGPVVDVELYDYLNDPEESRNLATDSAYEAVLIEMRTIADDYKKAQAWSVF</sequence>
<comment type="caution">
    <text evidence="8">The sequence shown here is derived from an EMBL/GenBank/DDBJ whole genome shotgun (WGS) entry which is preliminary data.</text>
</comment>
<proteinExistence type="inferred from homology"/>
<dbReference type="PANTHER" id="PTHR45953">
    <property type="entry name" value="IDURONATE 2-SULFATASE"/>
    <property type="match status" value="1"/>
</dbReference>
<dbReference type="InterPro" id="IPR024607">
    <property type="entry name" value="Sulfatase_CS"/>
</dbReference>
<dbReference type="RefSeq" id="WP_308948378.1">
    <property type="nucleotide sequence ID" value="NZ_JARXHW010000003.1"/>
</dbReference>
<dbReference type="EMBL" id="JARXHW010000003">
    <property type="protein sequence ID" value="MDQ8206336.1"/>
    <property type="molecule type" value="Genomic_DNA"/>
</dbReference>
<dbReference type="InterPro" id="IPR017850">
    <property type="entry name" value="Alkaline_phosphatase_core_sf"/>
</dbReference>
<dbReference type="InterPro" id="IPR000917">
    <property type="entry name" value="Sulfatase_N"/>
</dbReference>
<keyword evidence="9" id="KW-1185">Reference proteome</keyword>
<keyword evidence="4" id="KW-0732">Signal</keyword>
<accession>A0ABU1AQ92</accession>
<evidence type="ECO:0000256" key="4">
    <source>
        <dbReference type="ARBA" id="ARBA00022729"/>
    </source>
</evidence>
<evidence type="ECO:0000313" key="9">
    <source>
        <dbReference type="Proteomes" id="UP001225316"/>
    </source>
</evidence>
<dbReference type="InterPro" id="IPR035874">
    <property type="entry name" value="IDS"/>
</dbReference>
<reference evidence="8 9" key="1">
    <citation type="submission" date="2023-04" db="EMBL/GenBank/DDBJ databases">
        <title>A novel bacteria isolated from coastal sediment.</title>
        <authorList>
            <person name="Liu X.-J."/>
            <person name="Du Z.-J."/>
        </authorList>
    </citation>
    <scope>NUCLEOTIDE SEQUENCE [LARGE SCALE GENOMIC DNA]</scope>
    <source>
        <strain evidence="8 9">SDUM461003</strain>
    </source>
</reference>
<dbReference type="Pfam" id="PF00884">
    <property type="entry name" value="Sulfatase"/>
    <property type="match status" value="1"/>
</dbReference>
<evidence type="ECO:0000256" key="6">
    <source>
        <dbReference type="ARBA" id="ARBA00022837"/>
    </source>
</evidence>
<evidence type="ECO:0000256" key="3">
    <source>
        <dbReference type="ARBA" id="ARBA00022723"/>
    </source>
</evidence>